<reference evidence="2" key="2">
    <citation type="submission" date="2015-01" db="EMBL/GenBank/DDBJ databases">
        <title>Evolutionary Origins and Diversification of the Mycorrhizal Mutualists.</title>
        <authorList>
            <consortium name="DOE Joint Genome Institute"/>
            <consortium name="Mycorrhizal Genomics Consortium"/>
            <person name="Kohler A."/>
            <person name="Kuo A."/>
            <person name="Nagy L.G."/>
            <person name="Floudas D."/>
            <person name="Copeland A."/>
            <person name="Barry K.W."/>
            <person name="Cichocki N."/>
            <person name="Veneault-Fourrey C."/>
            <person name="LaButti K."/>
            <person name="Lindquist E.A."/>
            <person name="Lipzen A."/>
            <person name="Lundell T."/>
            <person name="Morin E."/>
            <person name="Murat C."/>
            <person name="Riley R."/>
            <person name="Ohm R."/>
            <person name="Sun H."/>
            <person name="Tunlid A."/>
            <person name="Henrissat B."/>
            <person name="Grigoriev I.V."/>
            <person name="Hibbett D.S."/>
            <person name="Martin F."/>
        </authorList>
    </citation>
    <scope>NUCLEOTIDE SEQUENCE [LARGE SCALE GENOMIC DNA]</scope>
    <source>
        <strain evidence="2">Ve08.2h10</strain>
    </source>
</reference>
<reference evidence="1 2" key="1">
    <citation type="submission" date="2014-04" db="EMBL/GenBank/DDBJ databases">
        <authorList>
            <consortium name="DOE Joint Genome Institute"/>
            <person name="Kuo A."/>
            <person name="Kohler A."/>
            <person name="Jargeat P."/>
            <person name="Nagy L.G."/>
            <person name="Floudas D."/>
            <person name="Copeland A."/>
            <person name="Barry K.W."/>
            <person name="Cichocki N."/>
            <person name="Veneault-Fourrey C."/>
            <person name="LaButti K."/>
            <person name="Lindquist E.A."/>
            <person name="Lipzen A."/>
            <person name="Lundell T."/>
            <person name="Morin E."/>
            <person name="Murat C."/>
            <person name="Sun H."/>
            <person name="Tunlid A."/>
            <person name="Henrissat B."/>
            <person name="Grigoriev I.V."/>
            <person name="Hibbett D.S."/>
            <person name="Martin F."/>
            <person name="Nordberg H.P."/>
            <person name="Cantor M.N."/>
            <person name="Hua S.X."/>
        </authorList>
    </citation>
    <scope>NUCLEOTIDE SEQUENCE [LARGE SCALE GENOMIC DNA]</scope>
    <source>
        <strain evidence="1 2">Ve08.2h10</strain>
    </source>
</reference>
<gene>
    <name evidence="1" type="ORF">PAXRUDRAFT_36993</name>
</gene>
<dbReference type="OrthoDB" id="2680534at2759"/>
<dbReference type="AlphaFoldDB" id="A0A0D0DD59"/>
<dbReference type="Proteomes" id="UP000054538">
    <property type="component" value="Unassembled WGS sequence"/>
</dbReference>
<accession>A0A0D0DD59</accession>
<sequence>MVRNKTLRRSQAVCYRRLSMREIIASLYRPSQTLISSARVEVNWPRASNHPKIISLSAARIQCLKTAGTILPHGRAAAFAVVFVGHQMYAIPRLLASDDIAHDFAAGQLPDLLGSASQLTNIRLHHPLLIVVVAYGDSEVRHFVVDARTRNQYRLEKSAWNEVVRAFWK</sequence>
<organism evidence="1 2">
    <name type="scientific">Paxillus rubicundulus Ve08.2h10</name>
    <dbReference type="NCBI Taxonomy" id="930991"/>
    <lineage>
        <taxon>Eukaryota</taxon>
        <taxon>Fungi</taxon>
        <taxon>Dikarya</taxon>
        <taxon>Basidiomycota</taxon>
        <taxon>Agaricomycotina</taxon>
        <taxon>Agaricomycetes</taxon>
        <taxon>Agaricomycetidae</taxon>
        <taxon>Boletales</taxon>
        <taxon>Paxilineae</taxon>
        <taxon>Paxillaceae</taxon>
        <taxon>Paxillus</taxon>
    </lineage>
</organism>
<evidence type="ECO:0000313" key="2">
    <source>
        <dbReference type="Proteomes" id="UP000054538"/>
    </source>
</evidence>
<dbReference type="EMBL" id="KN828204">
    <property type="protein sequence ID" value="KIK75305.1"/>
    <property type="molecule type" value="Genomic_DNA"/>
</dbReference>
<keyword evidence="2" id="KW-1185">Reference proteome</keyword>
<dbReference type="HOGENOM" id="CLU_1579034_0_0_1"/>
<proteinExistence type="predicted"/>
<dbReference type="InParanoid" id="A0A0D0DD59"/>
<protein>
    <submittedName>
        <fullName evidence="1">Uncharacterized protein</fullName>
    </submittedName>
</protein>
<name>A0A0D0DD59_9AGAM</name>
<evidence type="ECO:0000313" key="1">
    <source>
        <dbReference type="EMBL" id="KIK75305.1"/>
    </source>
</evidence>